<accession>A0A428W2E3</accession>
<dbReference type="GO" id="GO:0009697">
    <property type="term" value="P:salicylic acid biosynthetic process"/>
    <property type="evidence" value="ECO:0007669"/>
    <property type="project" value="TreeGrafter"/>
</dbReference>
<dbReference type="InterPro" id="IPR051331">
    <property type="entry name" value="Chorismate_mutase-related"/>
</dbReference>
<keyword evidence="4" id="KW-0413">Isomerase</keyword>
<evidence type="ECO:0000313" key="8">
    <source>
        <dbReference type="Proteomes" id="UP000286716"/>
    </source>
</evidence>
<evidence type="ECO:0000313" key="7">
    <source>
        <dbReference type="EMBL" id="RSM37234.1"/>
    </source>
</evidence>
<evidence type="ECO:0000256" key="5">
    <source>
        <dbReference type="SAM" id="SignalP"/>
    </source>
</evidence>
<dbReference type="GO" id="GO:0046417">
    <property type="term" value="P:chorismate metabolic process"/>
    <property type="evidence" value="ECO:0007669"/>
    <property type="project" value="InterPro"/>
</dbReference>
<dbReference type="InterPro" id="IPR002701">
    <property type="entry name" value="CM_II_prokaryot"/>
</dbReference>
<dbReference type="InterPro" id="IPR008240">
    <property type="entry name" value="Chorismate_mutase_periplasmic"/>
</dbReference>
<comment type="caution">
    <text evidence="7">The sequence shown here is derived from an EMBL/GenBank/DDBJ whole genome shotgun (WGS) entry which is preliminary data.</text>
</comment>
<dbReference type="PROSITE" id="PS51168">
    <property type="entry name" value="CHORISMATE_MUT_2"/>
    <property type="match status" value="1"/>
</dbReference>
<dbReference type="OrthoDB" id="3825510at2"/>
<dbReference type="UniPathway" id="UPA00120">
    <property type="reaction ID" value="UER00203"/>
</dbReference>
<dbReference type="PANTHER" id="PTHR38041:SF2">
    <property type="entry name" value="SECRETED CHORISMATE MUTASE"/>
    <property type="match status" value="1"/>
</dbReference>
<keyword evidence="8" id="KW-1185">Reference proteome</keyword>
<evidence type="ECO:0000256" key="4">
    <source>
        <dbReference type="ARBA" id="ARBA00023235"/>
    </source>
</evidence>
<feature type="chain" id="PRO_5019174467" description="chorismate mutase" evidence="5">
    <location>
        <begin position="27"/>
        <end position="198"/>
    </location>
</feature>
<name>A0A428W2E3_AMYBA</name>
<dbReference type="NCBIfam" id="TIGR01806">
    <property type="entry name" value="CM_mono2"/>
    <property type="match status" value="1"/>
</dbReference>
<reference evidence="7 8" key="1">
    <citation type="submission" date="2018-05" db="EMBL/GenBank/DDBJ databases">
        <title>Evolution of GPA BGCs.</title>
        <authorList>
            <person name="Waglechner N."/>
            <person name="Wright G.D."/>
        </authorList>
    </citation>
    <scope>NUCLEOTIDE SEQUENCE [LARGE SCALE GENOMIC DNA]</scope>
    <source>
        <strain evidence="7 8">DSM 5908</strain>
    </source>
</reference>
<evidence type="ECO:0000259" key="6">
    <source>
        <dbReference type="PROSITE" id="PS51168"/>
    </source>
</evidence>
<dbReference type="SMART" id="SM00830">
    <property type="entry name" value="CM_2"/>
    <property type="match status" value="1"/>
</dbReference>
<evidence type="ECO:0000256" key="1">
    <source>
        <dbReference type="ARBA" id="ARBA00004817"/>
    </source>
</evidence>
<dbReference type="InterPro" id="IPR036979">
    <property type="entry name" value="CM_dom_sf"/>
</dbReference>
<dbReference type="EC" id="5.4.99.5" evidence="2"/>
<dbReference type="PANTHER" id="PTHR38041">
    <property type="entry name" value="CHORISMATE MUTASE"/>
    <property type="match status" value="1"/>
</dbReference>
<comment type="pathway">
    <text evidence="1">Metabolic intermediate biosynthesis; prephenate biosynthesis; prephenate from chorismate: step 1/1.</text>
</comment>
<dbReference type="RefSeq" id="WP_026468988.1">
    <property type="nucleotide sequence ID" value="NZ_QHHU01000072.1"/>
</dbReference>
<evidence type="ECO:0000256" key="3">
    <source>
        <dbReference type="ARBA" id="ARBA00022729"/>
    </source>
</evidence>
<evidence type="ECO:0000256" key="2">
    <source>
        <dbReference type="ARBA" id="ARBA00012404"/>
    </source>
</evidence>
<feature type="signal peptide" evidence="5">
    <location>
        <begin position="1"/>
        <end position="26"/>
    </location>
</feature>
<protein>
    <recommendedName>
        <fullName evidence="2">chorismate mutase</fullName>
        <ecNumber evidence="2">5.4.99.5</ecNumber>
    </recommendedName>
</protein>
<feature type="domain" description="Chorismate mutase" evidence="6">
    <location>
        <begin position="23"/>
        <end position="115"/>
    </location>
</feature>
<dbReference type="SUPFAM" id="SSF48600">
    <property type="entry name" value="Chorismate mutase II"/>
    <property type="match status" value="1"/>
</dbReference>
<keyword evidence="3 5" id="KW-0732">Signal</keyword>
<dbReference type="GO" id="GO:0004106">
    <property type="term" value="F:chorismate mutase activity"/>
    <property type="evidence" value="ECO:0007669"/>
    <property type="project" value="UniProtKB-EC"/>
</dbReference>
<dbReference type="EMBL" id="QHHU01000072">
    <property type="protein sequence ID" value="RSM37234.1"/>
    <property type="molecule type" value="Genomic_DNA"/>
</dbReference>
<dbReference type="NCBIfam" id="NF006741">
    <property type="entry name" value="PRK09269.1"/>
    <property type="match status" value="1"/>
</dbReference>
<dbReference type="InterPro" id="IPR036263">
    <property type="entry name" value="Chorismate_II_sf"/>
</dbReference>
<proteinExistence type="predicted"/>
<dbReference type="Gene3D" id="1.20.59.10">
    <property type="entry name" value="Chorismate mutase"/>
    <property type="match status" value="1"/>
</dbReference>
<gene>
    <name evidence="7" type="ORF">DMA12_37365</name>
</gene>
<dbReference type="AlphaFoldDB" id="A0A428W2E3"/>
<dbReference type="Pfam" id="PF01817">
    <property type="entry name" value="CM_2"/>
    <property type="match status" value="1"/>
</dbReference>
<dbReference type="Proteomes" id="UP000286716">
    <property type="component" value="Unassembled WGS sequence"/>
</dbReference>
<sequence>MRLRSLLVTVTAVLAGSLLFAVPASASSPSFSSPSFSSPSLWRLTDLAAQRVRIADQVAAAKYGTPSPIDDPAREQQIYDSVAARAPQLGLDPADAVRFFHAQIEANKVVQRGLYARWDAHPAEAPTTRPGLGQIRPVIDGLNTSLLTELAATIPVRAARSCPAHQLVSAAFADVVHHFDALHAHALGEATSATCTAG</sequence>
<organism evidence="7 8">
    <name type="scientific">Amycolatopsis balhimycina DSM 5908</name>
    <dbReference type="NCBI Taxonomy" id="1081091"/>
    <lineage>
        <taxon>Bacteria</taxon>
        <taxon>Bacillati</taxon>
        <taxon>Actinomycetota</taxon>
        <taxon>Actinomycetes</taxon>
        <taxon>Pseudonocardiales</taxon>
        <taxon>Pseudonocardiaceae</taxon>
        <taxon>Amycolatopsis</taxon>
    </lineage>
</organism>